<proteinExistence type="predicted"/>
<dbReference type="SUPFAM" id="SSF103515">
    <property type="entry name" value="Autotransporter"/>
    <property type="match status" value="1"/>
</dbReference>
<gene>
    <name evidence="1" type="ORF">Pla133_00760</name>
</gene>
<accession>A0A518BDP6</accession>
<dbReference type="KEGG" id="pbap:Pla133_00760"/>
<dbReference type="RefSeq" id="WP_145061237.1">
    <property type="nucleotide sequence ID" value="NZ_CP036287.1"/>
</dbReference>
<dbReference type="Proteomes" id="UP000316921">
    <property type="component" value="Chromosome"/>
</dbReference>
<organism evidence="1 2">
    <name type="scientific">Engelhardtia mirabilis</name>
    <dbReference type="NCBI Taxonomy" id="2528011"/>
    <lineage>
        <taxon>Bacteria</taxon>
        <taxon>Pseudomonadati</taxon>
        <taxon>Planctomycetota</taxon>
        <taxon>Planctomycetia</taxon>
        <taxon>Planctomycetia incertae sedis</taxon>
        <taxon>Engelhardtia</taxon>
    </lineage>
</organism>
<protein>
    <recommendedName>
        <fullName evidence="3">DUF3575 domain-containing protein</fullName>
    </recommendedName>
</protein>
<keyword evidence="2" id="KW-1185">Reference proteome</keyword>
<reference evidence="1 2" key="1">
    <citation type="submission" date="2019-02" db="EMBL/GenBank/DDBJ databases">
        <title>Deep-cultivation of Planctomycetes and their phenomic and genomic characterization uncovers novel biology.</title>
        <authorList>
            <person name="Wiegand S."/>
            <person name="Jogler M."/>
            <person name="Boedeker C."/>
            <person name="Pinto D."/>
            <person name="Vollmers J."/>
            <person name="Rivas-Marin E."/>
            <person name="Kohn T."/>
            <person name="Peeters S.H."/>
            <person name="Heuer A."/>
            <person name="Rast P."/>
            <person name="Oberbeckmann S."/>
            <person name="Bunk B."/>
            <person name="Jeske O."/>
            <person name="Meyerdierks A."/>
            <person name="Storesund J.E."/>
            <person name="Kallscheuer N."/>
            <person name="Luecker S."/>
            <person name="Lage O.M."/>
            <person name="Pohl T."/>
            <person name="Merkel B.J."/>
            <person name="Hornburger P."/>
            <person name="Mueller R.-W."/>
            <person name="Bruemmer F."/>
            <person name="Labrenz M."/>
            <person name="Spormann A.M."/>
            <person name="Op den Camp H."/>
            <person name="Overmann J."/>
            <person name="Amann R."/>
            <person name="Jetten M.S.M."/>
            <person name="Mascher T."/>
            <person name="Medema M.H."/>
            <person name="Devos D.P."/>
            <person name="Kaster A.-K."/>
            <person name="Ovreas L."/>
            <person name="Rohde M."/>
            <person name="Galperin M.Y."/>
            <person name="Jogler C."/>
        </authorList>
    </citation>
    <scope>NUCLEOTIDE SEQUENCE [LARGE SCALE GENOMIC DNA]</scope>
    <source>
        <strain evidence="1 2">Pla133</strain>
    </source>
</reference>
<evidence type="ECO:0000313" key="1">
    <source>
        <dbReference type="EMBL" id="QDU65013.1"/>
    </source>
</evidence>
<sequence>MRTSSALLLTLAVAPALHGCRLPSSGEANERRGGDPALTVAFDGTASARGPLPSGEATAGALDRTWSTLFQNAGVEMQVYPAGVIAGLHTQYLLDERRALTFRIAANVADRNDYGKQDDEQGGGWGVGAGYRSYFGPRREGWLWGARADLWTLEIDWTDDPGLPGEQSGSTDVLVFQPTIEAGYGWDLGDWRLELLAGFGFEINVVEHGRDVGEGPIGLLGVTLVSDFGE</sequence>
<dbReference type="AlphaFoldDB" id="A0A518BDP6"/>
<name>A0A518BDP6_9BACT</name>
<evidence type="ECO:0008006" key="3">
    <source>
        <dbReference type="Google" id="ProtNLM"/>
    </source>
</evidence>
<dbReference type="EMBL" id="CP036287">
    <property type="protein sequence ID" value="QDU65013.1"/>
    <property type="molecule type" value="Genomic_DNA"/>
</dbReference>
<dbReference type="InterPro" id="IPR036709">
    <property type="entry name" value="Autotransporte_beta_dom_sf"/>
</dbReference>
<evidence type="ECO:0000313" key="2">
    <source>
        <dbReference type="Proteomes" id="UP000316921"/>
    </source>
</evidence>